<evidence type="ECO:0000259" key="4">
    <source>
        <dbReference type="PROSITE" id="PS50956"/>
    </source>
</evidence>
<keyword evidence="1" id="KW-0805">Transcription regulation</keyword>
<dbReference type="AlphaFoldDB" id="A0A7J5UTR4"/>
<dbReference type="Pfam" id="PF13404">
    <property type="entry name" value="HTH_AsnC-type"/>
    <property type="match status" value="1"/>
</dbReference>
<dbReference type="SUPFAM" id="SSF46785">
    <property type="entry name" value="Winged helix' DNA-binding domain"/>
    <property type="match status" value="1"/>
</dbReference>
<proteinExistence type="predicted"/>
<dbReference type="Pfam" id="PF01037">
    <property type="entry name" value="AsnC_trans_reg"/>
    <property type="match status" value="1"/>
</dbReference>
<dbReference type="InterPro" id="IPR011008">
    <property type="entry name" value="Dimeric_a/b-barrel"/>
</dbReference>
<dbReference type="GO" id="GO:0005829">
    <property type="term" value="C:cytosol"/>
    <property type="evidence" value="ECO:0007669"/>
    <property type="project" value="TreeGrafter"/>
</dbReference>
<keyword evidence="2" id="KW-0238">DNA-binding</keyword>
<name>A0A7J5UTR4_9MICO</name>
<organism evidence="5 6">
    <name type="scientific">Georgenia thermotolerans</name>
    <dbReference type="NCBI Taxonomy" id="527326"/>
    <lineage>
        <taxon>Bacteria</taxon>
        <taxon>Bacillati</taxon>
        <taxon>Actinomycetota</taxon>
        <taxon>Actinomycetes</taxon>
        <taxon>Micrococcales</taxon>
        <taxon>Bogoriellaceae</taxon>
        <taxon>Georgenia</taxon>
    </lineage>
</organism>
<dbReference type="EMBL" id="WHJE01000006">
    <property type="protein sequence ID" value="KAE8765679.1"/>
    <property type="molecule type" value="Genomic_DNA"/>
</dbReference>
<evidence type="ECO:0000313" key="5">
    <source>
        <dbReference type="EMBL" id="KAE8765679.1"/>
    </source>
</evidence>
<dbReference type="PANTHER" id="PTHR30154:SF54">
    <property type="entry name" value="POSSIBLE TRANSCRIPTIONAL REGULATORY PROTEIN (PROBABLY LRP_ASNC-FAMILY)"/>
    <property type="match status" value="1"/>
</dbReference>
<dbReference type="Proteomes" id="UP000451860">
    <property type="component" value="Unassembled WGS sequence"/>
</dbReference>
<keyword evidence="3" id="KW-0804">Transcription</keyword>
<evidence type="ECO:0000313" key="6">
    <source>
        <dbReference type="Proteomes" id="UP000451860"/>
    </source>
</evidence>
<dbReference type="Gene3D" id="1.10.10.10">
    <property type="entry name" value="Winged helix-like DNA-binding domain superfamily/Winged helix DNA-binding domain"/>
    <property type="match status" value="1"/>
</dbReference>
<evidence type="ECO:0000256" key="1">
    <source>
        <dbReference type="ARBA" id="ARBA00023015"/>
    </source>
</evidence>
<dbReference type="PRINTS" id="PR00033">
    <property type="entry name" value="HTHASNC"/>
</dbReference>
<dbReference type="SUPFAM" id="SSF54909">
    <property type="entry name" value="Dimeric alpha+beta barrel"/>
    <property type="match status" value="1"/>
</dbReference>
<comment type="caution">
    <text evidence="5">The sequence shown here is derived from an EMBL/GenBank/DDBJ whole genome shotgun (WGS) entry which is preliminary data.</text>
</comment>
<accession>A0A7J5UTR4</accession>
<dbReference type="Gene3D" id="3.30.70.920">
    <property type="match status" value="1"/>
</dbReference>
<evidence type="ECO:0000256" key="3">
    <source>
        <dbReference type="ARBA" id="ARBA00023163"/>
    </source>
</evidence>
<feature type="domain" description="HTH asnC-type" evidence="4">
    <location>
        <begin position="12"/>
        <end position="73"/>
    </location>
</feature>
<sequence>MSGQGSSNPHGLDDIDRAILSQLEGNGRMPNSELAARVGVAESTSHKRVRALVSSGAIRGFYADVDPAAVGLQLEALIAIRLHAHARGNLRPFQAYLEQLPATRHVYFVAGDRDFLLHVAVRDAAALRDLVSDTLSIREEVAATNTSLIFDHAPGLH</sequence>
<reference evidence="5 6" key="1">
    <citation type="submission" date="2019-10" db="EMBL/GenBank/DDBJ databases">
        <title>Georgenia wutianyii sp. nov. and Georgenia yuyongxinii sp. nov. isolated from plateau pika (Ochotona curzoniae) in the Qinghai-Tibet plateau of China.</title>
        <authorList>
            <person name="Tian Z."/>
        </authorList>
    </citation>
    <scope>NUCLEOTIDE SEQUENCE [LARGE SCALE GENOMIC DNA]</scope>
    <source>
        <strain evidence="5 6">DSM 21501</strain>
    </source>
</reference>
<dbReference type="OrthoDB" id="4411089at2"/>
<dbReference type="InterPro" id="IPR036388">
    <property type="entry name" value="WH-like_DNA-bd_sf"/>
</dbReference>
<dbReference type="PROSITE" id="PS50956">
    <property type="entry name" value="HTH_ASNC_2"/>
    <property type="match status" value="1"/>
</dbReference>
<dbReference type="GO" id="GO:0043565">
    <property type="term" value="F:sequence-specific DNA binding"/>
    <property type="evidence" value="ECO:0007669"/>
    <property type="project" value="InterPro"/>
</dbReference>
<dbReference type="InterPro" id="IPR019887">
    <property type="entry name" value="Tscrpt_reg_AsnC/Lrp_C"/>
</dbReference>
<dbReference type="RefSeq" id="WP_152202643.1">
    <property type="nucleotide sequence ID" value="NZ_VUKF01000016.1"/>
</dbReference>
<keyword evidence="6" id="KW-1185">Reference proteome</keyword>
<protein>
    <submittedName>
        <fullName evidence="5">AsnC family transcriptional regulator</fullName>
    </submittedName>
</protein>
<evidence type="ECO:0000256" key="2">
    <source>
        <dbReference type="ARBA" id="ARBA00023125"/>
    </source>
</evidence>
<dbReference type="InterPro" id="IPR036390">
    <property type="entry name" value="WH_DNA-bd_sf"/>
</dbReference>
<dbReference type="InterPro" id="IPR000485">
    <property type="entry name" value="AsnC-type_HTH_dom"/>
</dbReference>
<dbReference type="SMART" id="SM00344">
    <property type="entry name" value="HTH_ASNC"/>
    <property type="match status" value="1"/>
</dbReference>
<dbReference type="GO" id="GO:0043200">
    <property type="term" value="P:response to amino acid"/>
    <property type="evidence" value="ECO:0007669"/>
    <property type="project" value="TreeGrafter"/>
</dbReference>
<gene>
    <name evidence="5" type="ORF">GB883_02570</name>
</gene>
<dbReference type="PANTHER" id="PTHR30154">
    <property type="entry name" value="LEUCINE-RESPONSIVE REGULATORY PROTEIN"/>
    <property type="match status" value="1"/>
</dbReference>
<dbReference type="InterPro" id="IPR019888">
    <property type="entry name" value="Tscrpt_reg_AsnC-like"/>
</dbReference>